<feature type="domain" description="DUF6534" evidence="3">
    <location>
        <begin position="204"/>
        <end position="273"/>
    </location>
</feature>
<feature type="transmembrane region" description="Helical" evidence="2">
    <location>
        <begin position="123"/>
        <end position="142"/>
    </location>
</feature>
<evidence type="ECO:0000256" key="1">
    <source>
        <dbReference type="SAM" id="MobiDB-lite"/>
    </source>
</evidence>
<dbReference type="Pfam" id="PF20152">
    <property type="entry name" value="DUF6534"/>
    <property type="match status" value="1"/>
</dbReference>
<feature type="transmembrane region" description="Helical" evidence="2">
    <location>
        <begin position="154"/>
        <end position="172"/>
    </location>
</feature>
<dbReference type="EMBL" id="JARIHO010000030">
    <property type="protein sequence ID" value="KAJ7336745.1"/>
    <property type="molecule type" value="Genomic_DNA"/>
</dbReference>
<proteinExistence type="predicted"/>
<comment type="caution">
    <text evidence="4">The sequence shown here is derived from an EMBL/GenBank/DDBJ whole genome shotgun (WGS) entry which is preliminary data.</text>
</comment>
<feature type="transmembrane region" description="Helical" evidence="2">
    <location>
        <begin position="235"/>
        <end position="259"/>
    </location>
</feature>
<keyword evidence="2" id="KW-1133">Transmembrane helix</keyword>
<evidence type="ECO:0000256" key="2">
    <source>
        <dbReference type="SAM" id="Phobius"/>
    </source>
</evidence>
<feature type="compositionally biased region" description="Acidic residues" evidence="1">
    <location>
        <begin position="442"/>
        <end position="453"/>
    </location>
</feature>
<feature type="transmembrane region" description="Helical" evidence="2">
    <location>
        <begin position="396"/>
        <end position="413"/>
    </location>
</feature>
<keyword evidence="5" id="KW-1185">Reference proteome</keyword>
<feature type="region of interest" description="Disordered" evidence="1">
    <location>
        <begin position="430"/>
        <end position="453"/>
    </location>
</feature>
<evidence type="ECO:0000313" key="5">
    <source>
        <dbReference type="Proteomes" id="UP001218218"/>
    </source>
</evidence>
<evidence type="ECO:0000313" key="4">
    <source>
        <dbReference type="EMBL" id="KAJ7336745.1"/>
    </source>
</evidence>
<name>A0AAD6ZSB4_9AGAR</name>
<accession>A0AAD6ZSB4</accession>
<dbReference type="PANTHER" id="PTHR40465:SF1">
    <property type="entry name" value="DUF6534 DOMAIN-CONTAINING PROTEIN"/>
    <property type="match status" value="1"/>
</dbReference>
<feature type="transmembrane region" description="Helical" evidence="2">
    <location>
        <begin position="12"/>
        <end position="38"/>
    </location>
</feature>
<dbReference type="AlphaFoldDB" id="A0AAD6ZSB4"/>
<protein>
    <recommendedName>
        <fullName evidence="3">DUF6534 domain-containing protein</fullName>
    </recommendedName>
</protein>
<evidence type="ECO:0000259" key="3">
    <source>
        <dbReference type="Pfam" id="PF20152"/>
    </source>
</evidence>
<sequence length="607" mass="67714">MAEGLNLPLTMGALLGGSLIAVGLSAIVGFQVFLYFQLFPTDTLPYKALVMLLSSSAFSNIDRILQVAWIWITDTAHTICVCVTVWEYVGQHLTNPEKLQEIVPSYSVRMFIPRYSPVLIEELFQATIILTLIATLNVNLFYAWRIHKMSKYNWWLTGFIVRLVFVFLHVVFDEDRTWIMITVRDWATFNMNFKACKVAAWCISAATDVVISAARYYHLRGLKQGYIPTQELVDVVVVFTINDGLLTCVTVIVVLACLLTMPKNFVWMGIFFSLAKRGLLQLCTVRTESEELVSLSAQADGHALDPSLSIPQHVPAQSPGYQTLAYTIERSARDAFSAGFVFFGFIVEYTLPAGKFNEENDDVDCRGGGISPSYLRDLRASAAGSRRKDKGRNGKVIVLLIGVFEDFPIVMLQDSKHALKTFRNNLFTGYTDPEEEKKSEHEEEFDDIDDNGPSDAEELQTLINVQECLDAPLQAPGSFCKGCIALSADDHMRVQQFQEVDEEEFDGVLGTKLACRTLQSSEVHIGTWGPLLLGFVTPPMQPLFASAVASKEAKVPHFLQVSTGDGLNQLKKLAIGDFVIVWMENGLMVAQGLVLYNFDQVFAHCDL</sequence>
<organism evidence="4 5">
    <name type="scientific">Mycena albidolilacea</name>
    <dbReference type="NCBI Taxonomy" id="1033008"/>
    <lineage>
        <taxon>Eukaryota</taxon>
        <taxon>Fungi</taxon>
        <taxon>Dikarya</taxon>
        <taxon>Basidiomycota</taxon>
        <taxon>Agaricomycotina</taxon>
        <taxon>Agaricomycetes</taxon>
        <taxon>Agaricomycetidae</taxon>
        <taxon>Agaricales</taxon>
        <taxon>Marasmiineae</taxon>
        <taxon>Mycenaceae</taxon>
        <taxon>Mycena</taxon>
    </lineage>
</organism>
<dbReference type="InterPro" id="IPR045339">
    <property type="entry name" value="DUF6534"/>
</dbReference>
<keyword evidence="2" id="KW-0472">Membrane</keyword>
<reference evidence="4" key="1">
    <citation type="submission" date="2023-03" db="EMBL/GenBank/DDBJ databases">
        <title>Massive genome expansion in bonnet fungi (Mycena s.s.) driven by repeated elements and novel gene families across ecological guilds.</title>
        <authorList>
            <consortium name="Lawrence Berkeley National Laboratory"/>
            <person name="Harder C.B."/>
            <person name="Miyauchi S."/>
            <person name="Viragh M."/>
            <person name="Kuo A."/>
            <person name="Thoen E."/>
            <person name="Andreopoulos B."/>
            <person name="Lu D."/>
            <person name="Skrede I."/>
            <person name="Drula E."/>
            <person name="Henrissat B."/>
            <person name="Morin E."/>
            <person name="Kohler A."/>
            <person name="Barry K."/>
            <person name="LaButti K."/>
            <person name="Morin E."/>
            <person name="Salamov A."/>
            <person name="Lipzen A."/>
            <person name="Mereny Z."/>
            <person name="Hegedus B."/>
            <person name="Baldrian P."/>
            <person name="Stursova M."/>
            <person name="Weitz H."/>
            <person name="Taylor A."/>
            <person name="Grigoriev I.V."/>
            <person name="Nagy L.G."/>
            <person name="Martin F."/>
            <person name="Kauserud H."/>
        </authorList>
    </citation>
    <scope>NUCLEOTIDE SEQUENCE</scope>
    <source>
        <strain evidence="4">CBHHK002</strain>
    </source>
</reference>
<dbReference type="PANTHER" id="PTHR40465">
    <property type="entry name" value="CHROMOSOME 1, WHOLE GENOME SHOTGUN SEQUENCE"/>
    <property type="match status" value="1"/>
</dbReference>
<keyword evidence="2" id="KW-0812">Transmembrane</keyword>
<gene>
    <name evidence="4" type="ORF">DFH08DRAFT_964707</name>
</gene>
<dbReference type="Proteomes" id="UP001218218">
    <property type="component" value="Unassembled WGS sequence"/>
</dbReference>